<gene>
    <name evidence="1" type="ORF">RND81_06G011300</name>
</gene>
<name>A0AAW1K6B3_SAPOF</name>
<evidence type="ECO:0008006" key="3">
    <source>
        <dbReference type="Google" id="ProtNLM"/>
    </source>
</evidence>
<sequence>MYTMSTISSFNPLNTSSIQLMTNPKIHSSFIRLDFQRNKFLHLIKTNKSKFKRVSSSLEQDSQIPESIDQTETVVVPVSPADKLIMFFQAEGTMSESAIPTVTQALQGTEGIGDLKVLISEGIANVELTKQTTIQATGVASGLLEIIQGAGFKLNTLNLSFEDEELLTV</sequence>
<proteinExistence type="predicted"/>
<accession>A0AAW1K6B3</accession>
<keyword evidence="2" id="KW-1185">Reference proteome</keyword>
<comment type="caution">
    <text evidence="1">The sequence shown here is derived from an EMBL/GenBank/DDBJ whole genome shotgun (WGS) entry which is preliminary data.</text>
</comment>
<evidence type="ECO:0000313" key="2">
    <source>
        <dbReference type="Proteomes" id="UP001443914"/>
    </source>
</evidence>
<dbReference type="GO" id="GO:0009507">
    <property type="term" value="C:chloroplast"/>
    <property type="evidence" value="ECO:0007669"/>
    <property type="project" value="TreeGrafter"/>
</dbReference>
<dbReference type="PANTHER" id="PTHR35756">
    <property type="entry name" value="OS05G0337400 PROTEIN"/>
    <property type="match status" value="1"/>
</dbReference>
<organism evidence="1 2">
    <name type="scientific">Saponaria officinalis</name>
    <name type="common">Common soapwort</name>
    <name type="synonym">Lychnis saponaria</name>
    <dbReference type="NCBI Taxonomy" id="3572"/>
    <lineage>
        <taxon>Eukaryota</taxon>
        <taxon>Viridiplantae</taxon>
        <taxon>Streptophyta</taxon>
        <taxon>Embryophyta</taxon>
        <taxon>Tracheophyta</taxon>
        <taxon>Spermatophyta</taxon>
        <taxon>Magnoliopsida</taxon>
        <taxon>eudicotyledons</taxon>
        <taxon>Gunneridae</taxon>
        <taxon>Pentapetalae</taxon>
        <taxon>Caryophyllales</taxon>
        <taxon>Caryophyllaceae</taxon>
        <taxon>Caryophylleae</taxon>
        <taxon>Saponaria</taxon>
    </lineage>
</organism>
<protein>
    <recommendedName>
        <fullName evidence="3">HMA domain-containing protein</fullName>
    </recommendedName>
</protein>
<dbReference type="PANTHER" id="PTHR35756:SF1">
    <property type="entry name" value="OS05G0337400 PROTEIN"/>
    <property type="match status" value="1"/>
</dbReference>
<dbReference type="Proteomes" id="UP001443914">
    <property type="component" value="Unassembled WGS sequence"/>
</dbReference>
<reference evidence="1" key="1">
    <citation type="submission" date="2024-03" db="EMBL/GenBank/DDBJ databases">
        <title>WGS assembly of Saponaria officinalis var. Norfolk2.</title>
        <authorList>
            <person name="Jenkins J."/>
            <person name="Shu S."/>
            <person name="Grimwood J."/>
            <person name="Barry K."/>
            <person name="Goodstein D."/>
            <person name="Schmutz J."/>
            <person name="Leebens-Mack J."/>
            <person name="Osbourn A."/>
        </authorList>
    </citation>
    <scope>NUCLEOTIDE SEQUENCE [LARGE SCALE GENOMIC DNA]</scope>
    <source>
        <strain evidence="1">JIC</strain>
    </source>
</reference>
<evidence type="ECO:0000313" key="1">
    <source>
        <dbReference type="EMBL" id="KAK9713203.1"/>
    </source>
</evidence>
<dbReference type="AlphaFoldDB" id="A0AAW1K6B3"/>
<dbReference type="EMBL" id="JBDFQZ010000006">
    <property type="protein sequence ID" value="KAK9713203.1"/>
    <property type="molecule type" value="Genomic_DNA"/>
</dbReference>